<proteinExistence type="predicted"/>
<feature type="region of interest" description="Disordered" evidence="1">
    <location>
        <begin position="66"/>
        <end position="97"/>
    </location>
</feature>
<dbReference type="EMBL" id="UINC01036283">
    <property type="protein sequence ID" value="SVB30006.1"/>
    <property type="molecule type" value="Genomic_DNA"/>
</dbReference>
<name>A0A382CV10_9ZZZZ</name>
<sequence>MPFNFKQYADITGQHEMALAAQVGREAAEKDALAASQRQQQIGLQARGQEIQYQTHLDNLMARRFSEERQQEYQKSRDLEQREFQRERDEEAERRDI</sequence>
<protein>
    <submittedName>
        <fullName evidence="2">Uncharacterized protein</fullName>
    </submittedName>
</protein>
<accession>A0A382CV10</accession>
<evidence type="ECO:0000313" key="2">
    <source>
        <dbReference type="EMBL" id="SVB30006.1"/>
    </source>
</evidence>
<evidence type="ECO:0000256" key="1">
    <source>
        <dbReference type="SAM" id="MobiDB-lite"/>
    </source>
</evidence>
<organism evidence="2">
    <name type="scientific">marine metagenome</name>
    <dbReference type="NCBI Taxonomy" id="408172"/>
    <lineage>
        <taxon>unclassified sequences</taxon>
        <taxon>metagenomes</taxon>
        <taxon>ecological metagenomes</taxon>
    </lineage>
</organism>
<feature type="non-terminal residue" evidence="2">
    <location>
        <position position="97"/>
    </location>
</feature>
<gene>
    <name evidence="2" type="ORF">METZ01_LOCUS182860</name>
</gene>
<dbReference type="AlphaFoldDB" id="A0A382CV10"/>
<reference evidence="2" key="1">
    <citation type="submission" date="2018-05" db="EMBL/GenBank/DDBJ databases">
        <authorList>
            <person name="Lanie J.A."/>
            <person name="Ng W.-L."/>
            <person name="Kazmierczak K.M."/>
            <person name="Andrzejewski T.M."/>
            <person name="Davidsen T.M."/>
            <person name="Wayne K.J."/>
            <person name="Tettelin H."/>
            <person name="Glass J.I."/>
            <person name="Rusch D."/>
            <person name="Podicherti R."/>
            <person name="Tsui H.-C.T."/>
            <person name="Winkler M.E."/>
        </authorList>
    </citation>
    <scope>NUCLEOTIDE SEQUENCE</scope>
</reference>